<reference evidence="2 3" key="1">
    <citation type="submission" date="2024-02" db="EMBL/GenBank/DDBJ databases">
        <title>Lysinimicrobium sediminis NBRC 112286.</title>
        <authorList>
            <person name="Ichikawa N."/>
            <person name="Katano-Makiyama Y."/>
            <person name="Hidaka K."/>
        </authorList>
    </citation>
    <scope>NUCLEOTIDE SEQUENCE [LARGE SCALE GENOMIC DNA]</scope>
    <source>
        <strain evidence="2 3">NBRC 112286</strain>
    </source>
</reference>
<comment type="caution">
    <text evidence="2">The sequence shown here is derived from an EMBL/GenBank/DDBJ whole genome shotgun (WGS) entry which is preliminary data.</text>
</comment>
<name>A0ABP9WI80_9MICO</name>
<proteinExistence type="predicted"/>
<evidence type="ECO:0000313" key="2">
    <source>
        <dbReference type="EMBL" id="GAA5519470.1"/>
    </source>
</evidence>
<dbReference type="Proteomes" id="UP001426770">
    <property type="component" value="Unassembled WGS sequence"/>
</dbReference>
<protein>
    <recommendedName>
        <fullName evidence="1">AraC effector-binding domain-containing protein</fullName>
    </recommendedName>
</protein>
<dbReference type="InterPro" id="IPR029442">
    <property type="entry name" value="GyrI-like"/>
</dbReference>
<gene>
    <name evidence="2" type="ORF">Lsed01_01919</name>
</gene>
<feature type="domain" description="AraC effector-binding" evidence="1">
    <location>
        <begin position="5"/>
        <end position="165"/>
    </location>
</feature>
<dbReference type="RefSeq" id="WP_345379836.1">
    <property type="nucleotide sequence ID" value="NZ_BAABRR010000010.1"/>
</dbReference>
<evidence type="ECO:0000259" key="1">
    <source>
        <dbReference type="SMART" id="SM00871"/>
    </source>
</evidence>
<dbReference type="Pfam" id="PF06445">
    <property type="entry name" value="GyrI-like"/>
    <property type="match status" value="1"/>
</dbReference>
<dbReference type="SMART" id="SM00871">
    <property type="entry name" value="AraC_E_bind"/>
    <property type="match status" value="1"/>
</dbReference>
<accession>A0ABP9WI80</accession>
<dbReference type="InterPro" id="IPR010499">
    <property type="entry name" value="AraC_E-bd"/>
</dbReference>
<evidence type="ECO:0000313" key="3">
    <source>
        <dbReference type="Proteomes" id="UP001426770"/>
    </source>
</evidence>
<dbReference type="Gene3D" id="3.20.80.10">
    <property type="entry name" value="Regulatory factor, effector binding domain"/>
    <property type="match status" value="1"/>
</dbReference>
<organism evidence="2 3">
    <name type="scientific">Demequina sediminis</name>
    <dbReference type="NCBI Taxonomy" id="1930058"/>
    <lineage>
        <taxon>Bacteria</taxon>
        <taxon>Bacillati</taxon>
        <taxon>Actinomycetota</taxon>
        <taxon>Actinomycetes</taxon>
        <taxon>Micrococcales</taxon>
        <taxon>Demequinaceae</taxon>
        <taxon>Demequina</taxon>
    </lineage>
</organism>
<keyword evidence="3" id="KW-1185">Reference proteome</keyword>
<dbReference type="InterPro" id="IPR011256">
    <property type="entry name" value="Reg_factor_effector_dom_sf"/>
</dbReference>
<dbReference type="EMBL" id="BAABRR010000010">
    <property type="protein sequence ID" value="GAA5519470.1"/>
    <property type="molecule type" value="Genomic_DNA"/>
</dbReference>
<dbReference type="SUPFAM" id="SSF55136">
    <property type="entry name" value="Probable bacterial effector-binding domain"/>
    <property type="match status" value="1"/>
</dbReference>
<sequence>MTDSPAILTEPREALRYVAEPLVASIEEMPQVVGDAFARVEAWLGARGTALSPGVLRYTTARADGSFAIEGGHIVEGDVAVEAPFVAGELPAGTYTVARHTGPYMAVGDVTRALMESWGPAGVEPASARTSTGDDYASWYELYTDVPTMGPTGPEGTVEVCVLVLPASS</sequence>